<keyword evidence="5 13" id="KW-0812">Transmembrane</keyword>
<dbReference type="CDD" id="cd16461">
    <property type="entry name" value="RING-H2_EL5-like"/>
    <property type="match status" value="1"/>
</dbReference>
<protein>
    <recommendedName>
        <fullName evidence="3">RING-type E3 ubiquitin transferase</fullName>
        <ecNumber evidence="3">2.3.2.27</ecNumber>
    </recommendedName>
</protein>
<evidence type="ECO:0000256" key="8">
    <source>
        <dbReference type="ARBA" id="ARBA00022833"/>
    </source>
</evidence>
<sequence>MAEKLSKLLGETQSEGPIMSPSTSKPCSPPSSEHSINLMVVLAAIVCALLCALGLNTMLQCVFQCANRVLTEPLQWIASRRLNSGLKKVEMVALPTSTYTHSGSPSLASDCAICLADFSDGDRIRFLPNCNHRFHVDCIDKWLLSHSSCPTCRNLLKSTHSLHSLHIVVS</sequence>
<evidence type="ECO:0000256" key="5">
    <source>
        <dbReference type="ARBA" id="ARBA00022692"/>
    </source>
</evidence>
<dbReference type="GO" id="GO:0008270">
    <property type="term" value="F:zinc ion binding"/>
    <property type="evidence" value="ECO:0007669"/>
    <property type="project" value="UniProtKB-KW"/>
</dbReference>
<dbReference type="InterPro" id="IPR001841">
    <property type="entry name" value="Znf_RING"/>
</dbReference>
<evidence type="ECO:0000313" key="15">
    <source>
        <dbReference type="EMBL" id="KAK7412983.1"/>
    </source>
</evidence>
<keyword evidence="10 13" id="KW-0472">Membrane</keyword>
<proteinExistence type="inferred from homology"/>
<keyword evidence="12" id="KW-0863">Zinc-finger</keyword>
<accession>A0AAN9XWZ1</accession>
<gene>
    <name evidence="15" type="ORF">VNO78_04788</name>
</gene>
<dbReference type="Gene3D" id="3.30.40.10">
    <property type="entry name" value="Zinc/RING finger domain, C3HC4 (zinc finger)"/>
    <property type="match status" value="1"/>
</dbReference>
<evidence type="ECO:0000256" key="11">
    <source>
        <dbReference type="ARBA" id="ARBA00024209"/>
    </source>
</evidence>
<dbReference type="AlphaFoldDB" id="A0AAN9XWZ1"/>
<keyword evidence="7" id="KW-0833">Ubl conjugation pathway</keyword>
<evidence type="ECO:0000256" key="10">
    <source>
        <dbReference type="ARBA" id="ARBA00023136"/>
    </source>
</evidence>
<evidence type="ECO:0000256" key="13">
    <source>
        <dbReference type="SAM" id="Phobius"/>
    </source>
</evidence>
<organism evidence="15 16">
    <name type="scientific">Psophocarpus tetragonolobus</name>
    <name type="common">Winged bean</name>
    <name type="synonym">Dolichos tetragonolobus</name>
    <dbReference type="NCBI Taxonomy" id="3891"/>
    <lineage>
        <taxon>Eukaryota</taxon>
        <taxon>Viridiplantae</taxon>
        <taxon>Streptophyta</taxon>
        <taxon>Embryophyta</taxon>
        <taxon>Tracheophyta</taxon>
        <taxon>Spermatophyta</taxon>
        <taxon>Magnoliopsida</taxon>
        <taxon>eudicotyledons</taxon>
        <taxon>Gunneridae</taxon>
        <taxon>Pentapetalae</taxon>
        <taxon>rosids</taxon>
        <taxon>fabids</taxon>
        <taxon>Fabales</taxon>
        <taxon>Fabaceae</taxon>
        <taxon>Papilionoideae</taxon>
        <taxon>50 kb inversion clade</taxon>
        <taxon>NPAAA clade</taxon>
        <taxon>indigoferoid/millettioid clade</taxon>
        <taxon>Phaseoleae</taxon>
        <taxon>Psophocarpus</taxon>
    </lineage>
</organism>
<dbReference type="PANTHER" id="PTHR46905:SF22">
    <property type="entry name" value="RING-TYPE E3 UBIQUITIN TRANSFERASE"/>
    <property type="match status" value="1"/>
</dbReference>
<dbReference type="SMART" id="SM00184">
    <property type="entry name" value="RING"/>
    <property type="match status" value="1"/>
</dbReference>
<dbReference type="InterPro" id="IPR044602">
    <property type="entry name" value="ATL10/ATL72-79-like"/>
</dbReference>
<keyword evidence="8" id="KW-0862">Zinc</keyword>
<comment type="subcellular location">
    <subcellularLocation>
        <location evidence="2">Membrane</location>
        <topology evidence="2">Single-pass membrane protein</topology>
    </subcellularLocation>
</comment>
<keyword evidence="6" id="KW-0479">Metal-binding</keyword>
<evidence type="ECO:0000256" key="7">
    <source>
        <dbReference type="ARBA" id="ARBA00022786"/>
    </source>
</evidence>
<dbReference type="GO" id="GO:0016020">
    <property type="term" value="C:membrane"/>
    <property type="evidence" value="ECO:0007669"/>
    <property type="project" value="UniProtKB-SubCell"/>
</dbReference>
<evidence type="ECO:0000256" key="1">
    <source>
        <dbReference type="ARBA" id="ARBA00000900"/>
    </source>
</evidence>
<keyword evidence="4" id="KW-0808">Transferase</keyword>
<dbReference type="GO" id="GO:0061630">
    <property type="term" value="F:ubiquitin protein ligase activity"/>
    <property type="evidence" value="ECO:0007669"/>
    <property type="project" value="UniProtKB-EC"/>
</dbReference>
<evidence type="ECO:0000256" key="4">
    <source>
        <dbReference type="ARBA" id="ARBA00022679"/>
    </source>
</evidence>
<keyword evidence="9 13" id="KW-1133">Transmembrane helix</keyword>
<name>A0AAN9XWZ1_PSOTE</name>
<feature type="domain" description="RING-type" evidence="14">
    <location>
        <begin position="111"/>
        <end position="153"/>
    </location>
</feature>
<feature type="transmembrane region" description="Helical" evidence="13">
    <location>
        <begin position="38"/>
        <end position="59"/>
    </location>
</feature>
<evidence type="ECO:0000259" key="14">
    <source>
        <dbReference type="PROSITE" id="PS50089"/>
    </source>
</evidence>
<dbReference type="EMBL" id="JAYMYS010000001">
    <property type="protein sequence ID" value="KAK7412983.1"/>
    <property type="molecule type" value="Genomic_DNA"/>
</dbReference>
<dbReference type="Pfam" id="PF13639">
    <property type="entry name" value="zf-RING_2"/>
    <property type="match status" value="1"/>
</dbReference>
<comment type="caution">
    <text evidence="15">The sequence shown here is derived from an EMBL/GenBank/DDBJ whole genome shotgun (WGS) entry which is preliminary data.</text>
</comment>
<evidence type="ECO:0000256" key="3">
    <source>
        <dbReference type="ARBA" id="ARBA00012483"/>
    </source>
</evidence>
<comment type="similarity">
    <text evidence="11">Belongs to the RING-type zinc finger family. ATL subfamily.</text>
</comment>
<dbReference type="SUPFAM" id="SSF57850">
    <property type="entry name" value="RING/U-box"/>
    <property type="match status" value="1"/>
</dbReference>
<evidence type="ECO:0000256" key="6">
    <source>
        <dbReference type="ARBA" id="ARBA00022723"/>
    </source>
</evidence>
<dbReference type="PANTHER" id="PTHR46905">
    <property type="entry name" value="RING-H2 FINGER PROTEIN ATL78"/>
    <property type="match status" value="1"/>
</dbReference>
<keyword evidence="16" id="KW-1185">Reference proteome</keyword>
<dbReference type="Proteomes" id="UP001386955">
    <property type="component" value="Unassembled WGS sequence"/>
</dbReference>
<dbReference type="PROSITE" id="PS50089">
    <property type="entry name" value="ZF_RING_2"/>
    <property type="match status" value="1"/>
</dbReference>
<evidence type="ECO:0000256" key="12">
    <source>
        <dbReference type="PROSITE-ProRule" id="PRU00175"/>
    </source>
</evidence>
<dbReference type="InterPro" id="IPR013083">
    <property type="entry name" value="Znf_RING/FYVE/PHD"/>
</dbReference>
<evidence type="ECO:0000256" key="9">
    <source>
        <dbReference type="ARBA" id="ARBA00022989"/>
    </source>
</evidence>
<comment type="catalytic activity">
    <reaction evidence="1">
        <text>S-ubiquitinyl-[E2 ubiquitin-conjugating enzyme]-L-cysteine + [acceptor protein]-L-lysine = [E2 ubiquitin-conjugating enzyme]-L-cysteine + N(6)-ubiquitinyl-[acceptor protein]-L-lysine.</text>
        <dbReference type="EC" id="2.3.2.27"/>
    </reaction>
</comment>
<dbReference type="GO" id="GO:0016567">
    <property type="term" value="P:protein ubiquitination"/>
    <property type="evidence" value="ECO:0007669"/>
    <property type="project" value="InterPro"/>
</dbReference>
<dbReference type="EC" id="2.3.2.27" evidence="3"/>
<reference evidence="15 16" key="1">
    <citation type="submission" date="2024-01" db="EMBL/GenBank/DDBJ databases">
        <title>The genomes of 5 underutilized Papilionoideae crops provide insights into root nodulation and disease resistanc.</title>
        <authorList>
            <person name="Jiang F."/>
        </authorList>
    </citation>
    <scope>NUCLEOTIDE SEQUENCE [LARGE SCALE GENOMIC DNA]</scope>
    <source>
        <strain evidence="15">DUOXIRENSHENG_FW03</strain>
        <tissue evidence="15">Leaves</tissue>
    </source>
</reference>
<evidence type="ECO:0000256" key="2">
    <source>
        <dbReference type="ARBA" id="ARBA00004167"/>
    </source>
</evidence>
<evidence type="ECO:0000313" key="16">
    <source>
        <dbReference type="Proteomes" id="UP001386955"/>
    </source>
</evidence>